<proteinExistence type="predicted"/>
<evidence type="ECO:0000256" key="1">
    <source>
        <dbReference type="SAM" id="MobiDB-lite"/>
    </source>
</evidence>
<dbReference type="Proteomes" id="UP000193964">
    <property type="component" value="Unassembled WGS sequence"/>
</dbReference>
<organism evidence="2 3">
    <name type="scientific">Mycolicibacterium wolinskyi</name>
    <dbReference type="NCBI Taxonomy" id="59750"/>
    <lineage>
        <taxon>Bacteria</taxon>
        <taxon>Bacillati</taxon>
        <taxon>Actinomycetota</taxon>
        <taxon>Actinomycetes</taxon>
        <taxon>Mycobacteriales</taxon>
        <taxon>Mycobacteriaceae</taxon>
        <taxon>Mycolicibacterium</taxon>
    </lineage>
</organism>
<sequence length="102" mass="11335">MNTLVAEAHELLNDLAAGQKRPLERDQSAGARRERDCKVARITAALRAAGMSQKADAVAMYHDQVDRYVDGQQAVDPTQMGSAMRDPGVWLTRIYDHARRAK</sequence>
<name>A0A1X2FJ44_9MYCO</name>
<comment type="caution">
    <text evidence="2">The sequence shown here is derived from an EMBL/GenBank/DDBJ whole genome shotgun (WGS) entry which is preliminary data.</text>
</comment>
<dbReference type="EMBL" id="LQQA01000005">
    <property type="protein sequence ID" value="ORX18481.1"/>
    <property type="molecule type" value="Genomic_DNA"/>
</dbReference>
<protein>
    <submittedName>
        <fullName evidence="2">Uncharacterized protein</fullName>
    </submittedName>
</protein>
<reference evidence="2 3" key="1">
    <citation type="submission" date="2016-01" db="EMBL/GenBank/DDBJ databases">
        <title>The new phylogeny of the genus Mycobacterium.</title>
        <authorList>
            <person name="Tarcisio F."/>
            <person name="Conor M."/>
            <person name="Antonella G."/>
            <person name="Elisabetta G."/>
            <person name="Giulia F.S."/>
            <person name="Sara T."/>
            <person name="Anna F."/>
            <person name="Clotilde B."/>
            <person name="Roberto B."/>
            <person name="Veronica D.S."/>
            <person name="Fabio R."/>
            <person name="Monica P."/>
            <person name="Olivier J."/>
            <person name="Enrico T."/>
            <person name="Nicola S."/>
        </authorList>
    </citation>
    <scope>NUCLEOTIDE SEQUENCE [LARGE SCALE GENOMIC DNA]</scope>
    <source>
        <strain evidence="2 3">ATCC 700010</strain>
    </source>
</reference>
<evidence type="ECO:0000313" key="2">
    <source>
        <dbReference type="EMBL" id="ORX18481.1"/>
    </source>
</evidence>
<feature type="region of interest" description="Disordered" evidence="1">
    <location>
        <begin position="15"/>
        <end position="35"/>
    </location>
</feature>
<accession>A0A1X2FJ44</accession>
<feature type="compositionally biased region" description="Basic and acidic residues" evidence="1">
    <location>
        <begin position="21"/>
        <end position="35"/>
    </location>
</feature>
<dbReference type="RefSeq" id="WP_085142634.1">
    <property type="nucleotide sequence ID" value="NZ_JACKUA010000023.1"/>
</dbReference>
<evidence type="ECO:0000313" key="3">
    <source>
        <dbReference type="Proteomes" id="UP000193964"/>
    </source>
</evidence>
<gene>
    <name evidence="2" type="ORF">AWC31_14355</name>
</gene>
<dbReference type="AlphaFoldDB" id="A0A1X2FJ44"/>